<dbReference type="AlphaFoldDB" id="A0A1G7CTK3"/>
<keyword evidence="2" id="KW-1185">Reference proteome</keyword>
<dbReference type="PANTHER" id="PTHR33639:SF2">
    <property type="entry name" value="DUF393 DOMAIN-CONTAINING PROTEIN"/>
    <property type="match status" value="1"/>
</dbReference>
<dbReference type="InterPro" id="IPR007263">
    <property type="entry name" value="DCC1-like"/>
</dbReference>
<dbReference type="EMBL" id="FNAS01000009">
    <property type="protein sequence ID" value="SDE42692.1"/>
    <property type="molecule type" value="Genomic_DNA"/>
</dbReference>
<reference evidence="1 2" key="1">
    <citation type="submission" date="2016-10" db="EMBL/GenBank/DDBJ databases">
        <authorList>
            <person name="de Groot N.N."/>
        </authorList>
    </citation>
    <scope>NUCLEOTIDE SEQUENCE [LARGE SCALE GENOMIC DNA]</scope>
    <source>
        <strain evidence="1 2">DSM 24015</strain>
    </source>
</reference>
<evidence type="ECO:0000313" key="1">
    <source>
        <dbReference type="EMBL" id="SDE42692.1"/>
    </source>
</evidence>
<protein>
    <submittedName>
        <fullName evidence="1">Predicted thiol-disulfide oxidoreductase YuxK, DCC family</fullName>
    </submittedName>
</protein>
<gene>
    <name evidence="1" type="ORF">SAMN05421544_10918</name>
</gene>
<dbReference type="InterPro" id="IPR052927">
    <property type="entry name" value="DCC_oxidoreductase"/>
</dbReference>
<accession>A0A1G7CTK3</accession>
<dbReference type="Proteomes" id="UP000198517">
    <property type="component" value="Unassembled WGS sequence"/>
</dbReference>
<dbReference type="Pfam" id="PF04134">
    <property type="entry name" value="DCC1-like"/>
    <property type="match status" value="1"/>
</dbReference>
<sequence>MAKIRFNFLLIFSLSFFFLLLDKKMIDSSKYYLFYDGGCGLCNRWVQWVLRNDKKDRFRFAALQSDFGKHFLSERGLDIDSFSTLYLWKPDAFYLTKSDAVLEISRLLGGRFYPIYLGKIIPRFVRNAIYDKVAERRMKLVSPHCMVPTAEERRKFVSKLSPQNKNINDE</sequence>
<dbReference type="GO" id="GO:0015035">
    <property type="term" value="F:protein-disulfide reductase activity"/>
    <property type="evidence" value="ECO:0007669"/>
    <property type="project" value="InterPro"/>
</dbReference>
<proteinExistence type="predicted"/>
<organism evidence="1 2">
    <name type="scientific">Riemerella columbipharyngis</name>
    <dbReference type="NCBI Taxonomy" id="1071918"/>
    <lineage>
        <taxon>Bacteria</taxon>
        <taxon>Pseudomonadati</taxon>
        <taxon>Bacteroidota</taxon>
        <taxon>Flavobacteriia</taxon>
        <taxon>Flavobacteriales</taxon>
        <taxon>Weeksellaceae</taxon>
        <taxon>Riemerella</taxon>
    </lineage>
</organism>
<dbReference type="STRING" id="1071918.SAMN05421544_10918"/>
<dbReference type="PANTHER" id="PTHR33639">
    <property type="entry name" value="THIOL-DISULFIDE OXIDOREDUCTASE DCC"/>
    <property type="match status" value="1"/>
</dbReference>
<name>A0A1G7CTK3_9FLAO</name>
<evidence type="ECO:0000313" key="2">
    <source>
        <dbReference type="Proteomes" id="UP000198517"/>
    </source>
</evidence>